<dbReference type="InterPro" id="IPR027417">
    <property type="entry name" value="P-loop_NTPase"/>
</dbReference>
<dbReference type="RefSeq" id="WP_028461366.1">
    <property type="nucleotide sequence ID" value="NZ_FSRO01000001.1"/>
</dbReference>
<protein>
    <submittedName>
        <fullName evidence="2">Methyltransferase domain-containing protein</fullName>
    </submittedName>
</protein>
<dbReference type="Proteomes" id="UP000185062">
    <property type="component" value="Unassembled WGS sequence"/>
</dbReference>
<dbReference type="AlphaFoldDB" id="A0A1N6JFU6"/>
<keyword evidence="2" id="KW-0808">Transferase</keyword>
<keyword evidence="2" id="KW-0489">Methyltransferase</keyword>
<dbReference type="Gene3D" id="3.40.50.300">
    <property type="entry name" value="P-loop containing nucleotide triphosphate hydrolases"/>
    <property type="match status" value="1"/>
</dbReference>
<dbReference type="Pfam" id="PF13847">
    <property type="entry name" value="Methyltransf_31"/>
    <property type="match status" value="1"/>
</dbReference>
<proteinExistence type="predicted"/>
<dbReference type="InterPro" id="IPR025714">
    <property type="entry name" value="Methyltranfer_dom"/>
</dbReference>
<dbReference type="Gene3D" id="3.40.50.150">
    <property type="entry name" value="Vaccinia Virus protein VP39"/>
    <property type="match status" value="1"/>
</dbReference>
<sequence>MVNEEAKSDLWDKKTKPRGYVDSIEIVLGFLQLSGWAVNDKLEPVFNLTVVLDNNELAIWELKRVTRNDVSKFLKNASPLCGFIILIPLALIPKSAKVLNVIAKDSSSTHSTKLREGHDAKINWDYVRGTQNVTSSWLKQKTLEMPSRISDSKRVSIPNFTAIYGASNSGKTTLCKHLSSLENGIISIHADNIFDLKIAPNLDNRMDFWEPKIRDLPEHFNITKYIDSASYNHELFVQHLSAELTQKLRDSSNIHLVLLDGYVFKNYERIFSDLRIPAERTFAIHASKNLSETYSAGGFDVTDGHCYIDILKHIKQSFREKCQKITVPKITYQNLESLGIYDQEPYITSDSNTSLKYAASHLDDIIHTEDRFADIGCNAGFFCFRAAKKTTCSVNGVDMSRHWLEIASHVNNSILQHRNIIFSNMDAIEFLLDSINSFEIIHCSSTYHYFREQQIDFLKAANNALAQNGILVLEVEIANSMEKPEVIKKSRGVDSVPCAFPNREMFLIQISGLFEIVGEFDSVFQKGSFYNRKYFHLRRK</sequence>
<evidence type="ECO:0000313" key="3">
    <source>
        <dbReference type="Proteomes" id="UP000185062"/>
    </source>
</evidence>
<dbReference type="InterPro" id="IPR029063">
    <property type="entry name" value="SAM-dependent_MTases_sf"/>
</dbReference>
<dbReference type="GO" id="GO:0008168">
    <property type="term" value="F:methyltransferase activity"/>
    <property type="evidence" value="ECO:0007669"/>
    <property type="project" value="UniProtKB-KW"/>
</dbReference>
<reference evidence="2 3" key="1">
    <citation type="submission" date="2016-12" db="EMBL/GenBank/DDBJ databases">
        <authorList>
            <person name="Song W.-J."/>
            <person name="Kurnit D.M."/>
        </authorList>
    </citation>
    <scope>NUCLEOTIDE SEQUENCE [LARGE SCALE GENOMIC DNA]</scope>
    <source>
        <strain evidence="2 3">ATCC 49181</strain>
    </source>
</reference>
<dbReference type="EMBL" id="FSRO01000001">
    <property type="protein sequence ID" value="SIO43019.1"/>
    <property type="molecule type" value="Genomic_DNA"/>
</dbReference>
<evidence type="ECO:0000313" key="2">
    <source>
        <dbReference type="EMBL" id="SIO43019.1"/>
    </source>
</evidence>
<dbReference type="CDD" id="cd02440">
    <property type="entry name" value="AdoMet_MTases"/>
    <property type="match status" value="1"/>
</dbReference>
<dbReference type="SUPFAM" id="SSF53335">
    <property type="entry name" value="S-adenosyl-L-methionine-dependent methyltransferases"/>
    <property type="match status" value="1"/>
</dbReference>
<dbReference type="GO" id="GO:0032259">
    <property type="term" value="P:methylation"/>
    <property type="evidence" value="ECO:0007669"/>
    <property type="project" value="UniProtKB-KW"/>
</dbReference>
<organism evidence="2 3">
    <name type="scientific">Nitrosomonas cryotolerans ATCC 49181</name>
    <dbReference type="NCBI Taxonomy" id="1131553"/>
    <lineage>
        <taxon>Bacteria</taxon>
        <taxon>Pseudomonadati</taxon>
        <taxon>Pseudomonadota</taxon>
        <taxon>Betaproteobacteria</taxon>
        <taxon>Nitrosomonadales</taxon>
        <taxon>Nitrosomonadaceae</taxon>
        <taxon>Nitrosomonas</taxon>
    </lineage>
</organism>
<feature type="domain" description="Methyltransferase" evidence="1">
    <location>
        <begin position="368"/>
        <end position="474"/>
    </location>
</feature>
<gene>
    <name evidence="2" type="ORF">SAMN02743940_2569</name>
</gene>
<name>A0A1N6JFU6_9PROT</name>
<keyword evidence="3" id="KW-1185">Reference proteome</keyword>
<evidence type="ECO:0000259" key="1">
    <source>
        <dbReference type="Pfam" id="PF13847"/>
    </source>
</evidence>
<accession>A0A1N6JFU6</accession>
<dbReference type="SUPFAM" id="SSF52540">
    <property type="entry name" value="P-loop containing nucleoside triphosphate hydrolases"/>
    <property type="match status" value="1"/>
</dbReference>